<accession>A0AA36FJD9</accession>
<dbReference type="PANTHER" id="PTHR46505">
    <property type="entry name" value="OXIDOREDUCTASE NAD-BINDING DOMAIN-CONTAINING PROTEIN 1"/>
    <property type="match status" value="1"/>
</dbReference>
<keyword evidence="6" id="KW-1185">Reference proteome</keyword>
<gene>
    <name evidence="5" type="ORF">OCTVUL_1B001600</name>
</gene>
<dbReference type="InterPro" id="IPR017927">
    <property type="entry name" value="FAD-bd_FR_type"/>
</dbReference>
<keyword evidence="2" id="KW-0520">NAD</keyword>
<protein>
    <recommendedName>
        <fullName evidence="3">Oxidoreductase NAD-binding domain-containing protein 1</fullName>
    </recommendedName>
</protein>
<reference evidence="5" key="1">
    <citation type="submission" date="2023-08" db="EMBL/GenBank/DDBJ databases">
        <authorList>
            <person name="Alioto T."/>
            <person name="Alioto T."/>
            <person name="Gomez Garrido J."/>
        </authorList>
    </citation>
    <scope>NUCLEOTIDE SEQUENCE</scope>
</reference>
<dbReference type="Gene3D" id="2.40.30.10">
    <property type="entry name" value="Translation factors"/>
    <property type="match status" value="1"/>
</dbReference>
<dbReference type="PROSITE" id="PS51384">
    <property type="entry name" value="FAD_FR"/>
    <property type="match status" value="1"/>
</dbReference>
<feature type="domain" description="FAD-binding FR-type" evidence="4">
    <location>
        <begin position="10"/>
        <end position="114"/>
    </location>
</feature>
<dbReference type="CDD" id="cd00322">
    <property type="entry name" value="FNR_like"/>
    <property type="match status" value="1"/>
</dbReference>
<evidence type="ECO:0000313" key="5">
    <source>
        <dbReference type="EMBL" id="CAI9736343.1"/>
    </source>
</evidence>
<dbReference type="Proteomes" id="UP001162480">
    <property type="component" value="Chromosome 18"/>
</dbReference>
<evidence type="ECO:0000259" key="4">
    <source>
        <dbReference type="PROSITE" id="PS51384"/>
    </source>
</evidence>
<organism evidence="5 6">
    <name type="scientific">Octopus vulgaris</name>
    <name type="common">Common octopus</name>
    <dbReference type="NCBI Taxonomy" id="6645"/>
    <lineage>
        <taxon>Eukaryota</taxon>
        <taxon>Metazoa</taxon>
        <taxon>Spiralia</taxon>
        <taxon>Lophotrochozoa</taxon>
        <taxon>Mollusca</taxon>
        <taxon>Cephalopoda</taxon>
        <taxon>Coleoidea</taxon>
        <taxon>Octopodiformes</taxon>
        <taxon>Octopoda</taxon>
        <taxon>Incirrata</taxon>
        <taxon>Octopodidae</taxon>
        <taxon>Octopus</taxon>
    </lineage>
</organism>
<dbReference type="PANTHER" id="PTHR46505:SF1">
    <property type="entry name" value="OXIDOREDUCTASE NAD-BINDING DOMAIN-CONTAINING PROTEIN 1"/>
    <property type="match status" value="1"/>
</dbReference>
<dbReference type="AlphaFoldDB" id="A0AA36FJD9"/>
<dbReference type="InterPro" id="IPR001433">
    <property type="entry name" value="OxRdtase_FAD/NAD-bd"/>
</dbReference>
<proteinExistence type="predicted"/>
<sequence>MDAKKQNRRIRQRSATVVEIWDLSPTVKGLKLHAEWHMRKSFKAGQWVHTNIPSINRLGGYTLCNSPLEFSKTGILQLAVKYSDHAPTLWFHEKCKIGDTILVEFGGTVFYDPKPQDSQYDLLLIGAGIGMNSLYSILNLVTEREASGVDKELLPGKVHFMYSSKTKKELLYKDKLDEMERNHQNISCQYFVTQEKLNEPNIKDCRINKEDVENAFQMVDKSKCKVFLCLPFEMCNEIEDTLLNQDIVIDQIFSINWW</sequence>
<evidence type="ECO:0000313" key="6">
    <source>
        <dbReference type="Proteomes" id="UP001162480"/>
    </source>
</evidence>
<dbReference type="InterPro" id="IPR052128">
    <property type="entry name" value="Oxidoreductase_NAD-binding"/>
</dbReference>
<dbReference type="SUPFAM" id="SSF63380">
    <property type="entry name" value="Riboflavin synthase domain-like"/>
    <property type="match status" value="1"/>
</dbReference>
<evidence type="ECO:0000256" key="3">
    <source>
        <dbReference type="ARBA" id="ARBA00040516"/>
    </source>
</evidence>
<dbReference type="GO" id="GO:0016491">
    <property type="term" value="F:oxidoreductase activity"/>
    <property type="evidence" value="ECO:0007669"/>
    <property type="project" value="UniProtKB-KW"/>
</dbReference>
<dbReference type="Gene3D" id="3.40.50.80">
    <property type="entry name" value="Nucleotide-binding domain of ferredoxin-NADP reductase (FNR) module"/>
    <property type="match status" value="1"/>
</dbReference>
<keyword evidence="1" id="KW-0560">Oxidoreductase</keyword>
<dbReference type="EMBL" id="OX597831">
    <property type="protein sequence ID" value="CAI9736343.1"/>
    <property type="molecule type" value="Genomic_DNA"/>
</dbReference>
<name>A0AA36FJD9_OCTVU</name>
<evidence type="ECO:0000256" key="2">
    <source>
        <dbReference type="ARBA" id="ARBA00023027"/>
    </source>
</evidence>
<evidence type="ECO:0000256" key="1">
    <source>
        <dbReference type="ARBA" id="ARBA00023002"/>
    </source>
</evidence>
<dbReference type="SUPFAM" id="SSF52343">
    <property type="entry name" value="Ferredoxin reductase-like, C-terminal NADP-linked domain"/>
    <property type="match status" value="1"/>
</dbReference>
<dbReference type="InterPro" id="IPR039261">
    <property type="entry name" value="FNR_nucleotide-bd"/>
</dbReference>
<dbReference type="Pfam" id="PF00175">
    <property type="entry name" value="NAD_binding_1"/>
    <property type="match status" value="1"/>
</dbReference>
<dbReference type="InterPro" id="IPR017938">
    <property type="entry name" value="Riboflavin_synthase-like_b-brl"/>
</dbReference>
<dbReference type="GO" id="GO:0005739">
    <property type="term" value="C:mitochondrion"/>
    <property type="evidence" value="ECO:0007669"/>
    <property type="project" value="TreeGrafter"/>
</dbReference>